<feature type="region of interest" description="Disordered" evidence="1">
    <location>
        <begin position="245"/>
        <end position="306"/>
    </location>
</feature>
<dbReference type="InterPro" id="IPR024555">
    <property type="entry name" value="PX-associated"/>
</dbReference>
<dbReference type="OrthoDB" id="2117459at2759"/>
<dbReference type="InterPro" id="IPR047168">
    <property type="entry name" value="LEC1-like"/>
</dbReference>
<dbReference type="EMBL" id="ML121531">
    <property type="protein sequence ID" value="RPB27624.1"/>
    <property type="molecule type" value="Genomic_DNA"/>
</dbReference>
<dbReference type="SUPFAM" id="SSF64268">
    <property type="entry name" value="PX domain"/>
    <property type="match status" value="1"/>
</dbReference>
<dbReference type="Gene3D" id="3.30.1520.10">
    <property type="entry name" value="Phox-like domain"/>
    <property type="match status" value="1"/>
</dbReference>
<feature type="compositionally biased region" description="Low complexity" evidence="1">
    <location>
        <begin position="275"/>
        <end position="293"/>
    </location>
</feature>
<accession>A0A3N4LXK3</accession>
<dbReference type="PANTHER" id="PTHR47185:SF1">
    <property type="entry name" value="PX DOMAIN-CONTAINING PROTEIN YPR097W"/>
    <property type="match status" value="1"/>
</dbReference>
<dbReference type="Proteomes" id="UP000267821">
    <property type="component" value="Unassembled WGS sequence"/>
</dbReference>
<protein>
    <submittedName>
        <fullName evidence="3">PX domain protein</fullName>
    </submittedName>
</protein>
<dbReference type="InterPro" id="IPR001683">
    <property type="entry name" value="PX_dom"/>
</dbReference>
<feature type="domain" description="PX" evidence="2">
    <location>
        <begin position="190"/>
        <end position="385"/>
    </location>
</feature>
<dbReference type="PROSITE" id="PS50195">
    <property type="entry name" value="PX"/>
    <property type="match status" value="1"/>
</dbReference>
<dbReference type="Pfam" id="PF00787">
    <property type="entry name" value="PX"/>
    <property type="match status" value="1"/>
</dbReference>
<dbReference type="SMART" id="SM00312">
    <property type="entry name" value="PX"/>
    <property type="match status" value="1"/>
</dbReference>
<dbReference type="Pfam" id="PF12828">
    <property type="entry name" value="PXB"/>
    <property type="match status" value="1"/>
</dbReference>
<sequence>MATCAVGFGPQNVAKFSLGRKPILTGKQEHYLKRELISQQVKWEISELSSPTALQRFGAPFRSDKGEVAPEDSELPILRYLFVHHVRNFPFLDQAKEKEFWQERLQVFLESFAIKRISSSEDRLEETKRRKLALKAQKVVELMMVSGIPTASGYEERIRFEEMEVVERGASEEGLLVNVPEGHYINGWGVNVCTVREIAVKRHIKSHPHAEFLIRIKQEGKPDIVVGRRYGAFIQLDKDLRHELPGKALPSVPRKETSSQTAVASTPFDGDDDSGSVSSFKTFSSSSSESQSSYQKTIAAEKSHARTPSRASGFLSAASNYLTGSSSSASVNNVAHESKEPKALVLWRETQRISLRAYLRALLANPQVAKSKTIRNFLLKDPIVMNEAELADEKRRKEMDVARIEEQKNFFQIAQKRARELDVYMEGFRRDVVERNGLTRLFAEIKRADKLENLSVNYKKFAEWLRIEVAATIYHIFLAEDNSPEVFAQAKRIHSLIPYTLMKNVLRIANPAMVMSGFLDIFLATPFNSRSLMQRILGMALNDGLEKFQKSIDALTAKVGDPALCEKIKHFVDADEPVRDEIKHEAEQDSVDLLVAILRSEYLQPALTTQQIEKIFNAYVAWTNALDNEDEEMRHAAIFFAHLKQLLKLYTRQRDKSMMLRIIEEPVTLKLFKDLFLIFYEPLIRVYKSANVYNSVTDFAVFVDDTIKVVEKAQRQALSADPNQTVQAFIDLCTRHEENFYKFVHEVHIHDNGLFDKLMGWLEGILQFLREGPGKSLDINQLFEDAVKSGKINETIAKKEIDSLIGWQAERKKWHEQKTRQKMAGSDKTFMNTGADMFQSSDFGIDEDDLEDLAYVDDESSEEDTGSENSDILAVERERRVKAREALRRRSGEPEKPQVKEILKMTPEFLVILRQALA</sequence>
<dbReference type="InterPro" id="IPR024554">
    <property type="entry name" value="LEC1-like_C"/>
</dbReference>
<feature type="compositionally biased region" description="Acidic residues" evidence="1">
    <location>
        <begin position="857"/>
        <end position="866"/>
    </location>
</feature>
<proteinExistence type="predicted"/>
<dbReference type="FunCoup" id="A0A3N4LXK3">
    <property type="interactions" value="21"/>
</dbReference>
<dbReference type="AlphaFoldDB" id="A0A3N4LXK3"/>
<gene>
    <name evidence="3" type="ORF">L211DRAFT_779140</name>
</gene>
<evidence type="ECO:0000313" key="3">
    <source>
        <dbReference type="EMBL" id="RPB27624.1"/>
    </source>
</evidence>
<evidence type="ECO:0000313" key="4">
    <source>
        <dbReference type="Proteomes" id="UP000267821"/>
    </source>
</evidence>
<dbReference type="Pfam" id="PF12825">
    <property type="entry name" value="DUF3818"/>
    <property type="match status" value="1"/>
</dbReference>
<evidence type="ECO:0000259" key="2">
    <source>
        <dbReference type="PROSITE" id="PS50195"/>
    </source>
</evidence>
<name>A0A3N4LXK3_9PEZI</name>
<evidence type="ECO:0000256" key="1">
    <source>
        <dbReference type="SAM" id="MobiDB-lite"/>
    </source>
</evidence>
<dbReference type="GO" id="GO:0035091">
    <property type="term" value="F:phosphatidylinositol binding"/>
    <property type="evidence" value="ECO:0007669"/>
    <property type="project" value="InterPro"/>
</dbReference>
<reference evidence="3 4" key="1">
    <citation type="journal article" date="2018" name="Nat. Ecol. Evol.">
        <title>Pezizomycetes genomes reveal the molecular basis of ectomycorrhizal truffle lifestyle.</title>
        <authorList>
            <person name="Murat C."/>
            <person name="Payen T."/>
            <person name="Noel B."/>
            <person name="Kuo A."/>
            <person name="Morin E."/>
            <person name="Chen J."/>
            <person name="Kohler A."/>
            <person name="Krizsan K."/>
            <person name="Balestrini R."/>
            <person name="Da Silva C."/>
            <person name="Montanini B."/>
            <person name="Hainaut M."/>
            <person name="Levati E."/>
            <person name="Barry K.W."/>
            <person name="Belfiori B."/>
            <person name="Cichocki N."/>
            <person name="Clum A."/>
            <person name="Dockter R.B."/>
            <person name="Fauchery L."/>
            <person name="Guy J."/>
            <person name="Iotti M."/>
            <person name="Le Tacon F."/>
            <person name="Lindquist E.A."/>
            <person name="Lipzen A."/>
            <person name="Malagnac F."/>
            <person name="Mello A."/>
            <person name="Molinier V."/>
            <person name="Miyauchi S."/>
            <person name="Poulain J."/>
            <person name="Riccioni C."/>
            <person name="Rubini A."/>
            <person name="Sitrit Y."/>
            <person name="Splivallo R."/>
            <person name="Traeger S."/>
            <person name="Wang M."/>
            <person name="Zifcakova L."/>
            <person name="Wipf D."/>
            <person name="Zambonelli A."/>
            <person name="Paolocci F."/>
            <person name="Nowrousian M."/>
            <person name="Ottonello S."/>
            <person name="Baldrian P."/>
            <person name="Spatafora J.W."/>
            <person name="Henrissat B."/>
            <person name="Nagy L.G."/>
            <person name="Aury J.M."/>
            <person name="Wincker P."/>
            <person name="Grigoriev I.V."/>
            <person name="Bonfante P."/>
            <person name="Martin F.M."/>
        </authorList>
    </citation>
    <scope>NUCLEOTIDE SEQUENCE [LARGE SCALE GENOMIC DNA]</scope>
    <source>
        <strain evidence="3 4">ATCC MYA-4762</strain>
    </source>
</reference>
<dbReference type="STRING" id="1051890.A0A3N4LXK3"/>
<dbReference type="PANTHER" id="PTHR47185">
    <property type="entry name" value="PX DOMAIN-CONTAINING PROTEIN YPR097W"/>
    <property type="match status" value="1"/>
</dbReference>
<dbReference type="InParanoid" id="A0A3N4LXK3"/>
<dbReference type="InterPro" id="IPR036871">
    <property type="entry name" value="PX_dom_sf"/>
</dbReference>
<feature type="region of interest" description="Disordered" evidence="1">
    <location>
        <begin position="857"/>
        <end position="877"/>
    </location>
</feature>
<organism evidence="3 4">
    <name type="scientific">Terfezia boudieri ATCC MYA-4762</name>
    <dbReference type="NCBI Taxonomy" id="1051890"/>
    <lineage>
        <taxon>Eukaryota</taxon>
        <taxon>Fungi</taxon>
        <taxon>Dikarya</taxon>
        <taxon>Ascomycota</taxon>
        <taxon>Pezizomycotina</taxon>
        <taxon>Pezizomycetes</taxon>
        <taxon>Pezizales</taxon>
        <taxon>Pezizaceae</taxon>
        <taxon>Terfezia</taxon>
    </lineage>
</organism>
<keyword evidence="4" id="KW-1185">Reference proteome</keyword>